<evidence type="ECO:0000313" key="2">
    <source>
        <dbReference type="EMBL" id="CAG8974727.1"/>
    </source>
</evidence>
<feature type="region of interest" description="Disordered" evidence="1">
    <location>
        <begin position="76"/>
        <end position="124"/>
    </location>
</feature>
<feature type="region of interest" description="Disordered" evidence="1">
    <location>
        <begin position="39"/>
        <end position="58"/>
    </location>
</feature>
<feature type="compositionally biased region" description="Basic and acidic residues" evidence="1">
    <location>
        <begin position="48"/>
        <end position="58"/>
    </location>
</feature>
<proteinExistence type="predicted"/>
<feature type="compositionally biased region" description="Basic and acidic residues" evidence="1">
    <location>
        <begin position="88"/>
        <end position="107"/>
    </location>
</feature>
<evidence type="ECO:0000313" key="3">
    <source>
        <dbReference type="Proteomes" id="UP000701801"/>
    </source>
</evidence>
<dbReference type="EMBL" id="CAJVRM010000116">
    <property type="protein sequence ID" value="CAG8974727.1"/>
    <property type="molecule type" value="Genomic_DNA"/>
</dbReference>
<name>A0A9N9LKR7_9HELO</name>
<dbReference type="Proteomes" id="UP000701801">
    <property type="component" value="Unassembled WGS sequence"/>
</dbReference>
<keyword evidence="3" id="KW-1185">Reference proteome</keyword>
<reference evidence="2" key="1">
    <citation type="submission" date="2021-07" db="EMBL/GenBank/DDBJ databases">
        <authorList>
            <person name="Durling M."/>
        </authorList>
    </citation>
    <scope>NUCLEOTIDE SEQUENCE</scope>
</reference>
<sequence length="124" mass="14168">MSLKVKKITAQLNTYADRNNDRSGGLAVNKLASWFPPAPFYPVNHSAPKPEDRMERYRRQRDEAETLVESMKSKLTKLEPELSAQQEANKDAQRRFRALEDKKEHPVPKAASATTPRLSVLYKS</sequence>
<protein>
    <submittedName>
        <fullName evidence="2">Uncharacterized protein</fullName>
    </submittedName>
</protein>
<accession>A0A9N9LKR7</accession>
<dbReference type="AlphaFoldDB" id="A0A9N9LKR7"/>
<organism evidence="2 3">
    <name type="scientific">Hymenoscyphus albidus</name>
    <dbReference type="NCBI Taxonomy" id="595503"/>
    <lineage>
        <taxon>Eukaryota</taxon>
        <taxon>Fungi</taxon>
        <taxon>Dikarya</taxon>
        <taxon>Ascomycota</taxon>
        <taxon>Pezizomycotina</taxon>
        <taxon>Leotiomycetes</taxon>
        <taxon>Helotiales</taxon>
        <taxon>Helotiaceae</taxon>
        <taxon>Hymenoscyphus</taxon>
    </lineage>
</organism>
<gene>
    <name evidence="2" type="ORF">HYALB_00000337</name>
</gene>
<comment type="caution">
    <text evidence="2">The sequence shown here is derived from an EMBL/GenBank/DDBJ whole genome shotgun (WGS) entry which is preliminary data.</text>
</comment>
<evidence type="ECO:0000256" key="1">
    <source>
        <dbReference type="SAM" id="MobiDB-lite"/>
    </source>
</evidence>